<dbReference type="EC" id="6.3.5.4" evidence="3"/>
<dbReference type="InterPro" id="IPR029055">
    <property type="entry name" value="Ntn_hydrolases_N"/>
</dbReference>
<dbReference type="SUPFAM" id="SSF52402">
    <property type="entry name" value="Adenine nucleotide alpha hydrolases-like"/>
    <property type="match status" value="1"/>
</dbReference>
<evidence type="ECO:0000256" key="3">
    <source>
        <dbReference type="ARBA" id="ARBA00012737"/>
    </source>
</evidence>
<dbReference type="GO" id="GO:0006529">
    <property type="term" value="P:asparagine biosynthetic process"/>
    <property type="evidence" value="ECO:0007669"/>
    <property type="project" value="InterPro"/>
</dbReference>
<dbReference type="InterPro" id="IPR017932">
    <property type="entry name" value="GATase_2_dom"/>
</dbReference>
<keyword evidence="4 8" id="KW-0547">Nucleotide-binding</keyword>
<name>A0A0S2DFL7_LYSEN</name>
<comment type="similarity">
    <text evidence="2">Belongs to the asparagine synthetase family.</text>
</comment>
<sequence length="669" mass="74301">MSGLAGLWRAQPDWEDDRLRYCMRSMIHALHHRGPRAHALWSDCAAGVALAHCRERDGLAQPVASADGRYLLSLDGALYAREALHRELVALDAVDAQAGDAELMLAAIMRWGLRRALSRCDGAFALSLWDRQERQLWLARDRIGERPLYYGWIDGDFAYGSELKALHRHPGFDAPVDRDALSLLLRYDYIPAPFSIHRGVFKLAPGGVLRMTAQALRAGAGAHQPAHDVQTYWCARQRMAEAVELRGDIGADEAVDQLEILLQQAVSARMRAPAAVGAFLSGGTDSSLVTAMMQAQSPTPIDSYAIGFDDDRHDESDWARAVARALGTRHTEHRVGGREALEAIDRLPQVWCEPFADSSQVPTLIASELVARRTPVALTGDGGDELFFGHSAYCRAVRNARWNQRLPASLRRLAPRRGGGEAERARLGGFGALWAELRAQTVEDHYLQRVSRWRDPAAAVPGACEPATAFLDPQAYLPVGDAADRVQFLDFRMDLPNGILTKIDRAGSACGLETRSPLLDRSVIEFAWSLPTALKHHRGEQKYVLKRLLERYLPHKLIYRPKTGFGAPVARWLRGPLREWAEGLLDESRLRREGHFDPRAIRAVWTGFQAGERKWHTHLWNVLMFQAWLERHRFAAEPMPAAVALDAAVEPVAPAPARARLAALESAAG</sequence>
<dbReference type="PANTHER" id="PTHR43284">
    <property type="entry name" value="ASPARAGINE SYNTHETASE (GLUTAMINE-HYDROLYZING)"/>
    <property type="match status" value="1"/>
</dbReference>
<evidence type="ECO:0000313" key="11">
    <source>
        <dbReference type="EMBL" id="ALN57144.1"/>
    </source>
</evidence>
<dbReference type="NCBIfam" id="TIGR01536">
    <property type="entry name" value="asn_synth_AEB"/>
    <property type="match status" value="1"/>
</dbReference>
<dbReference type="InterPro" id="IPR051786">
    <property type="entry name" value="ASN_synthetase/amidase"/>
</dbReference>
<proteinExistence type="inferred from homology"/>
<keyword evidence="11" id="KW-0436">Ligase</keyword>
<feature type="binding site" evidence="8">
    <location>
        <position position="100"/>
    </location>
    <ligand>
        <name>L-glutamine</name>
        <dbReference type="ChEBI" id="CHEBI:58359"/>
    </ligand>
</feature>
<dbReference type="SUPFAM" id="SSF56235">
    <property type="entry name" value="N-terminal nucleophile aminohydrolases (Ntn hydrolases)"/>
    <property type="match status" value="1"/>
</dbReference>
<keyword evidence="5 8" id="KW-0067">ATP-binding</keyword>
<organism evidence="11 12">
    <name type="scientific">Lysobacter enzymogenes</name>
    <dbReference type="NCBI Taxonomy" id="69"/>
    <lineage>
        <taxon>Bacteria</taxon>
        <taxon>Pseudomonadati</taxon>
        <taxon>Pseudomonadota</taxon>
        <taxon>Gammaproteobacteria</taxon>
        <taxon>Lysobacterales</taxon>
        <taxon>Lysobacteraceae</taxon>
        <taxon>Lysobacter</taxon>
    </lineage>
</organism>
<dbReference type="Pfam" id="PF00733">
    <property type="entry name" value="Asn_synthase"/>
    <property type="match status" value="1"/>
</dbReference>
<dbReference type="KEGG" id="lez:GLE_1791"/>
<evidence type="ECO:0000259" key="10">
    <source>
        <dbReference type="PROSITE" id="PS51278"/>
    </source>
</evidence>
<feature type="binding site" evidence="8">
    <location>
        <position position="306"/>
    </location>
    <ligand>
        <name>ATP</name>
        <dbReference type="ChEBI" id="CHEBI:30616"/>
    </ligand>
</feature>
<dbReference type="GO" id="GO:0004066">
    <property type="term" value="F:asparagine synthase (glutamine-hydrolyzing) activity"/>
    <property type="evidence" value="ECO:0007669"/>
    <property type="project" value="UniProtKB-EC"/>
</dbReference>
<evidence type="ECO:0000256" key="9">
    <source>
        <dbReference type="PIRSR" id="PIRSR001589-3"/>
    </source>
</evidence>
<evidence type="ECO:0000313" key="12">
    <source>
        <dbReference type="Proteomes" id="UP000061569"/>
    </source>
</evidence>
<feature type="domain" description="Glutamine amidotransferase type-2" evidence="10">
    <location>
        <begin position="2"/>
        <end position="214"/>
    </location>
</feature>
<protein>
    <recommendedName>
        <fullName evidence="3">asparagine synthase (glutamine-hydrolyzing)</fullName>
        <ecNumber evidence="3">6.3.5.4</ecNumber>
    </recommendedName>
</protein>
<keyword evidence="6" id="KW-0315">Glutamine amidotransferase</keyword>
<evidence type="ECO:0000256" key="7">
    <source>
        <dbReference type="ARBA" id="ARBA00048741"/>
    </source>
</evidence>
<dbReference type="PIRSF" id="PIRSF001589">
    <property type="entry name" value="Asn_synthetase_glu-h"/>
    <property type="match status" value="1"/>
</dbReference>
<reference evidence="11 12" key="1">
    <citation type="submission" date="2015-11" db="EMBL/GenBank/DDBJ databases">
        <title>Genome sequences of Lysobacter enzymogenes strain C3 and Lysobacter antibioticus ATCC 29479.</title>
        <authorList>
            <person name="Kobayashi D.Y."/>
        </authorList>
    </citation>
    <scope>NUCLEOTIDE SEQUENCE [LARGE SCALE GENOMIC DNA]</scope>
    <source>
        <strain evidence="11 12">C3</strain>
    </source>
</reference>
<gene>
    <name evidence="11" type="primary">asnB</name>
    <name evidence="11" type="ORF">GLE_1791</name>
</gene>
<dbReference type="GO" id="GO:0005829">
    <property type="term" value="C:cytosol"/>
    <property type="evidence" value="ECO:0007669"/>
    <property type="project" value="TreeGrafter"/>
</dbReference>
<dbReference type="Pfam" id="PF13522">
    <property type="entry name" value="GATase_6"/>
    <property type="match status" value="1"/>
</dbReference>
<dbReference type="Proteomes" id="UP000061569">
    <property type="component" value="Chromosome"/>
</dbReference>
<feature type="site" description="Important for beta-aspartyl-AMP intermediate formation" evidence="9">
    <location>
        <position position="381"/>
    </location>
</feature>
<dbReference type="OrthoDB" id="9763290at2"/>
<comment type="pathway">
    <text evidence="1">Amino-acid biosynthesis; L-asparagine biosynthesis; L-asparagine from L-aspartate (L-Gln route): step 1/1.</text>
</comment>
<dbReference type="InterPro" id="IPR006426">
    <property type="entry name" value="Asn_synth_AEB"/>
</dbReference>
<evidence type="ECO:0000256" key="6">
    <source>
        <dbReference type="ARBA" id="ARBA00022962"/>
    </source>
</evidence>
<dbReference type="PROSITE" id="PS51278">
    <property type="entry name" value="GATASE_TYPE_2"/>
    <property type="match status" value="1"/>
</dbReference>
<dbReference type="InterPro" id="IPR014729">
    <property type="entry name" value="Rossmann-like_a/b/a_fold"/>
</dbReference>
<dbReference type="InterPro" id="IPR033738">
    <property type="entry name" value="AsnB_N"/>
</dbReference>
<dbReference type="PATRIC" id="fig|69.6.peg.1764"/>
<dbReference type="InterPro" id="IPR001962">
    <property type="entry name" value="Asn_synthase"/>
</dbReference>
<dbReference type="Gene3D" id="3.60.20.10">
    <property type="entry name" value="Glutamine Phosphoribosylpyrophosphate, subunit 1, domain 1"/>
    <property type="match status" value="1"/>
</dbReference>
<dbReference type="AlphaFoldDB" id="A0A0S2DFL7"/>
<evidence type="ECO:0000256" key="8">
    <source>
        <dbReference type="PIRSR" id="PIRSR001589-2"/>
    </source>
</evidence>
<comment type="catalytic activity">
    <reaction evidence="7">
        <text>L-aspartate + L-glutamine + ATP + H2O = L-asparagine + L-glutamate + AMP + diphosphate + H(+)</text>
        <dbReference type="Rhea" id="RHEA:12228"/>
        <dbReference type="ChEBI" id="CHEBI:15377"/>
        <dbReference type="ChEBI" id="CHEBI:15378"/>
        <dbReference type="ChEBI" id="CHEBI:29985"/>
        <dbReference type="ChEBI" id="CHEBI:29991"/>
        <dbReference type="ChEBI" id="CHEBI:30616"/>
        <dbReference type="ChEBI" id="CHEBI:33019"/>
        <dbReference type="ChEBI" id="CHEBI:58048"/>
        <dbReference type="ChEBI" id="CHEBI:58359"/>
        <dbReference type="ChEBI" id="CHEBI:456215"/>
        <dbReference type="EC" id="6.3.5.4"/>
    </reaction>
</comment>
<evidence type="ECO:0000256" key="2">
    <source>
        <dbReference type="ARBA" id="ARBA00005752"/>
    </source>
</evidence>
<dbReference type="EMBL" id="CP013140">
    <property type="protein sequence ID" value="ALN57144.1"/>
    <property type="molecule type" value="Genomic_DNA"/>
</dbReference>
<dbReference type="CDD" id="cd00712">
    <property type="entry name" value="AsnB"/>
    <property type="match status" value="1"/>
</dbReference>
<dbReference type="STRING" id="69.GLE_1791"/>
<dbReference type="CDD" id="cd01991">
    <property type="entry name" value="Asn_synthase_B_C"/>
    <property type="match status" value="1"/>
</dbReference>
<evidence type="ECO:0000256" key="5">
    <source>
        <dbReference type="ARBA" id="ARBA00022840"/>
    </source>
</evidence>
<evidence type="ECO:0000256" key="1">
    <source>
        <dbReference type="ARBA" id="ARBA00005187"/>
    </source>
</evidence>
<evidence type="ECO:0000256" key="4">
    <source>
        <dbReference type="ARBA" id="ARBA00022741"/>
    </source>
</evidence>
<dbReference type="PANTHER" id="PTHR43284:SF1">
    <property type="entry name" value="ASPARAGINE SYNTHETASE"/>
    <property type="match status" value="1"/>
</dbReference>
<accession>A0A0S2DFL7</accession>
<dbReference type="Gene3D" id="3.40.50.620">
    <property type="entry name" value="HUPs"/>
    <property type="match status" value="2"/>
</dbReference>
<dbReference type="GO" id="GO:0005524">
    <property type="term" value="F:ATP binding"/>
    <property type="evidence" value="ECO:0007669"/>
    <property type="project" value="UniProtKB-KW"/>
</dbReference>